<dbReference type="Proteomes" id="UP001365542">
    <property type="component" value="Unassembled WGS sequence"/>
</dbReference>
<reference evidence="6 7" key="1">
    <citation type="submission" date="2019-10" db="EMBL/GenBank/DDBJ databases">
        <authorList>
            <person name="Palmer J.M."/>
        </authorList>
    </citation>
    <scope>NUCLEOTIDE SEQUENCE [LARGE SCALE GENOMIC DNA]</scope>
    <source>
        <strain evidence="6 7">TWF694</strain>
    </source>
</reference>
<dbReference type="GO" id="GO:0016846">
    <property type="term" value="F:carbon-sulfur lyase activity"/>
    <property type="evidence" value="ECO:0007669"/>
    <property type="project" value="InterPro"/>
</dbReference>
<dbReference type="PANTHER" id="PTHR33337">
    <property type="entry name" value="GFA DOMAIN-CONTAINING PROTEIN"/>
    <property type="match status" value="1"/>
</dbReference>
<keyword evidence="2" id="KW-0479">Metal-binding</keyword>
<evidence type="ECO:0000313" key="7">
    <source>
        <dbReference type="Proteomes" id="UP001365542"/>
    </source>
</evidence>
<gene>
    <name evidence="6" type="ORF">TWF694_005752</name>
</gene>
<dbReference type="Gene3D" id="2.170.150.70">
    <property type="match status" value="1"/>
</dbReference>
<feature type="domain" description="CENP-V/GFA" evidence="5">
    <location>
        <begin position="4"/>
        <end position="139"/>
    </location>
</feature>
<keyword evidence="7" id="KW-1185">Reference proteome</keyword>
<comment type="similarity">
    <text evidence="1">Belongs to the Gfa family.</text>
</comment>
<dbReference type="PROSITE" id="PS51891">
    <property type="entry name" value="CENP_V_GFA"/>
    <property type="match status" value="1"/>
</dbReference>
<dbReference type="EMBL" id="JAVHJO010000018">
    <property type="protein sequence ID" value="KAK6524089.1"/>
    <property type="molecule type" value="Genomic_DNA"/>
</dbReference>
<comment type="caution">
    <text evidence="6">The sequence shown here is derived from an EMBL/GenBank/DDBJ whole genome shotgun (WGS) entry which is preliminary data.</text>
</comment>
<accession>A0AAV9WSZ3</accession>
<evidence type="ECO:0000313" key="6">
    <source>
        <dbReference type="EMBL" id="KAK6524089.1"/>
    </source>
</evidence>
<keyword evidence="4" id="KW-0456">Lyase</keyword>
<proteinExistence type="inferred from homology"/>
<dbReference type="AlphaFoldDB" id="A0AAV9WSZ3"/>
<evidence type="ECO:0000256" key="2">
    <source>
        <dbReference type="ARBA" id="ARBA00022723"/>
    </source>
</evidence>
<organism evidence="6 7">
    <name type="scientific">Orbilia ellipsospora</name>
    <dbReference type="NCBI Taxonomy" id="2528407"/>
    <lineage>
        <taxon>Eukaryota</taxon>
        <taxon>Fungi</taxon>
        <taxon>Dikarya</taxon>
        <taxon>Ascomycota</taxon>
        <taxon>Pezizomycotina</taxon>
        <taxon>Orbiliomycetes</taxon>
        <taxon>Orbiliales</taxon>
        <taxon>Orbiliaceae</taxon>
        <taxon>Orbilia</taxon>
    </lineage>
</organism>
<keyword evidence="3" id="KW-0862">Zinc</keyword>
<evidence type="ECO:0000256" key="4">
    <source>
        <dbReference type="ARBA" id="ARBA00023239"/>
    </source>
</evidence>
<dbReference type="InterPro" id="IPR006913">
    <property type="entry name" value="CENP-V/GFA"/>
</dbReference>
<dbReference type="Gene3D" id="3.90.1590.10">
    <property type="entry name" value="glutathione-dependent formaldehyde- activating enzyme (gfa)"/>
    <property type="match status" value="1"/>
</dbReference>
<dbReference type="GO" id="GO:0046872">
    <property type="term" value="F:metal ion binding"/>
    <property type="evidence" value="ECO:0007669"/>
    <property type="project" value="UniProtKB-KW"/>
</dbReference>
<dbReference type="SUPFAM" id="SSF51316">
    <property type="entry name" value="Mss4-like"/>
    <property type="match status" value="2"/>
</dbReference>
<evidence type="ECO:0000256" key="3">
    <source>
        <dbReference type="ARBA" id="ARBA00022833"/>
    </source>
</evidence>
<dbReference type="Pfam" id="PF04828">
    <property type="entry name" value="GFA"/>
    <property type="match status" value="1"/>
</dbReference>
<dbReference type="PANTHER" id="PTHR33337:SF31">
    <property type="entry name" value="DUF636 DOMAIN PROTEIN (AFU_ORTHOLOGUE AFUA_2G12650)"/>
    <property type="match status" value="1"/>
</dbReference>
<evidence type="ECO:0000259" key="5">
    <source>
        <dbReference type="PROSITE" id="PS51891"/>
    </source>
</evidence>
<evidence type="ECO:0000256" key="1">
    <source>
        <dbReference type="ARBA" id="ARBA00005495"/>
    </source>
</evidence>
<name>A0AAV9WSZ3_9PEZI</name>
<protein>
    <recommendedName>
        <fullName evidence="5">CENP-V/GFA domain-containing protein</fullName>
    </recommendedName>
</protein>
<dbReference type="InterPro" id="IPR011057">
    <property type="entry name" value="Mss4-like_sf"/>
</dbReference>
<sequence>MSNLTITCHCGRNSFSLPVTLPLDSKYKNVHVCLCSDCRYQNGTFAGTFIPSPSAPFDPESTPETLTRYKSSAKACRYFCSTCSSQLFFRYETPELTKDEDQGFFLATGCLELPPGEKLGIDTIGYVKDALDGGLASWTPGKNITTTFDDPLTDEDIHALEATAMSQYTDTEKLEGACHCGRIKLRVSRQTGKPEELPPHTFSDNTDAVIPCWTPREDQPPIDEKNPWWIRDAQDPGKGKRFLGGLCTCKSCRTIAGAEVQGWVFIPIVCIEVILPNGEAVPWPTKEQLQRESKYKDLISTYKSTPGDPGVLRGFCGGCGANVFWDGLTRRNFVDISAGLFTHRGLREEGWIEWWTGRVSYVEESLERNDLGVLLEQGLKEWKKRLGGTV</sequence>